<dbReference type="Gene3D" id="3.30.70.330">
    <property type="match status" value="1"/>
</dbReference>
<evidence type="ECO:0000259" key="2">
    <source>
        <dbReference type="Pfam" id="PF17774"/>
    </source>
</evidence>
<keyword evidence="4" id="KW-1185">Reference proteome</keyword>
<sequence>MKKRQASKFYPYFDSEEKSVIDKMTGFFNSIVFKHQPILTDFLNPGERDILKTISGNDLFIQEFGGYTNAEKKRVYMAEDWVNLTPCAYEITPCEIVYPHKFAHLSHSAILGSIANSGIETDTFGDIITDNAGHWQIFVKNELVTFFQEEISRIGRSQVKIRPIDAKDILHAEDDSTDATIIAASLRIDAVLSGISKQSRKMIKDAITANLVKLNWHGVRDSNIIVKETDIISLRHFGRCQVMNISSTRKGKFKVVLKLWQTRKNRQKN</sequence>
<reference evidence="3 4" key="1">
    <citation type="submission" date="2020-01" db="EMBL/GenBank/DDBJ databases">
        <title>Vast differences in strain-level diversity in the gut microbiota of two closely related honey bee species.</title>
        <authorList>
            <person name="Ellegaard K.M."/>
            <person name="Suenami S."/>
            <person name="Miyazaki R."/>
            <person name="Engel P."/>
        </authorList>
    </citation>
    <scope>NUCLEOTIDE SEQUENCE [LARGE SCALE GENOMIC DNA]</scope>
    <source>
        <strain evidence="3 4">ESL0416</strain>
    </source>
</reference>
<dbReference type="InterPro" id="IPR012677">
    <property type="entry name" value="Nucleotide-bd_a/b_plait_sf"/>
</dbReference>
<keyword evidence="1" id="KW-0694">RNA-binding</keyword>
<protein>
    <submittedName>
        <fullName evidence="3">RNA-binding protein</fullName>
    </submittedName>
</protein>
<feature type="domain" description="Ribosome-associated protein quality control protein P2 RNA-binding" evidence="2">
    <location>
        <begin position="89"/>
        <end position="167"/>
    </location>
</feature>
<dbReference type="EMBL" id="CP048268">
    <property type="protein sequence ID" value="QYN52717.1"/>
    <property type="molecule type" value="Genomic_DNA"/>
</dbReference>
<dbReference type="Proteomes" id="UP000826550">
    <property type="component" value="Chromosome"/>
</dbReference>
<name>A0ABX8W5G2_9LACO</name>
<dbReference type="InterPro" id="IPR040591">
    <property type="entry name" value="RqcP2_RBD"/>
</dbReference>
<evidence type="ECO:0000313" key="4">
    <source>
        <dbReference type="Proteomes" id="UP000826550"/>
    </source>
</evidence>
<dbReference type="PANTHER" id="PTHR13633:SF3">
    <property type="entry name" value="MITOCHONDRIAL TRANSCRIPTION RESCUE FACTOR 1"/>
    <property type="match status" value="1"/>
</dbReference>
<accession>A0ABX8W5G2</accession>
<dbReference type="RefSeq" id="WP_220221082.1">
    <property type="nucleotide sequence ID" value="NZ_CP048268.1"/>
</dbReference>
<dbReference type="Gene3D" id="3.30.1370.160">
    <property type="match status" value="1"/>
</dbReference>
<organism evidence="3 4">
    <name type="scientific">Lactobacillus panisapium</name>
    <dbReference type="NCBI Taxonomy" id="2012495"/>
    <lineage>
        <taxon>Bacteria</taxon>
        <taxon>Bacillati</taxon>
        <taxon>Bacillota</taxon>
        <taxon>Bacilli</taxon>
        <taxon>Lactobacillales</taxon>
        <taxon>Lactobacillaceae</taxon>
        <taxon>Lactobacillus</taxon>
    </lineage>
</organism>
<dbReference type="Pfam" id="PF17774">
    <property type="entry name" value="YlmH_RBD"/>
    <property type="match status" value="1"/>
</dbReference>
<dbReference type="SUPFAM" id="SSF55174">
    <property type="entry name" value="Alpha-L RNA-binding motif"/>
    <property type="match status" value="1"/>
</dbReference>
<evidence type="ECO:0000256" key="1">
    <source>
        <dbReference type="PROSITE-ProRule" id="PRU00182"/>
    </source>
</evidence>
<dbReference type="CDD" id="cd00165">
    <property type="entry name" value="S4"/>
    <property type="match status" value="1"/>
</dbReference>
<evidence type="ECO:0000313" key="3">
    <source>
        <dbReference type="EMBL" id="QYN52717.1"/>
    </source>
</evidence>
<dbReference type="PROSITE" id="PS50889">
    <property type="entry name" value="S4"/>
    <property type="match status" value="1"/>
</dbReference>
<gene>
    <name evidence="3" type="ORF">GYM71_04535</name>
</gene>
<proteinExistence type="predicted"/>
<dbReference type="PANTHER" id="PTHR13633">
    <property type="entry name" value="MITOCHONDRIAL TRANSCRIPTION RESCUE FACTOR 1"/>
    <property type="match status" value="1"/>
</dbReference>